<evidence type="ECO:0000256" key="2">
    <source>
        <dbReference type="ARBA" id="ARBA00022692"/>
    </source>
</evidence>
<dbReference type="AlphaFoldDB" id="A0A564Y0E7"/>
<evidence type="ECO:0000256" key="3">
    <source>
        <dbReference type="ARBA" id="ARBA00022723"/>
    </source>
</evidence>
<evidence type="ECO:0000259" key="14">
    <source>
        <dbReference type="PROSITE" id="PS51292"/>
    </source>
</evidence>
<evidence type="ECO:0000256" key="9">
    <source>
        <dbReference type="ARBA" id="ARBA00043044"/>
    </source>
</evidence>
<reference evidence="15 16" key="1">
    <citation type="submission" date="2019-07" db="EMBL/GenBank/DDBJ databases">
        <authorList>
            <person name="Jastrzebski P J."/>
            <person name="Paukszto L."/>
            <person name="Jastrzebski P J."/>
        </authorList>
    </citation>
    <scope>NUCLEOTIDE SEQUENCE [LARGE SCALE GENOMIC DNA]</scope>
    <source>
        <strain evidence="15 16">WMS-il1</strain>
    </source>
</reference>
<evidence type="ECO:0000256" key="7">
    <source>
        <dbReference type="ARBA" id="ARBA00023136"/>
    </source>
</evidence>
<dbReference type="Proteomes" id="UP000321570">
    <property type="component" value="Unassembled WGS sequence"/>
</dbReference>
<protein>
    <recommendedName>
        <fullName evidence="8">E3 ubiquitin-protein ligase MARCHF5</fullName>
    </recommendedName>
    <alternativeName>
        <fullName evidence="10">Membrane-associated RING finger protein 5</fullName>
    </alternativeName>
    <alternativeName>
        <fullName evidence="9">Membrane-associated RING-CH protein V</fullName>
    </alternativeName>
    <alternativeName>
        <fullName evidence="11">RING-type E3 ubiquitin transferase MARCHF5</fullName>
    </alternativeName>
</protein>
<keyword evidence="5" id="KW-0862">Zinc</keyword>
<evidence type="ECO:0000256" key="13">
    <source>
        <dbReference type="SAM" id="Phobius"/>
    </source>
</evidence>
<keyword evidence="16" id="KW-1185">Reference proteome</keyword>
<keyword evidence="4" id="KW-0863">Zinc-finger</keyword>
<evidence type="ECO:0000256" key="4">
    <source>
        <dbReference type="ARBA" id="ARBA00022771"/>
    </source>
</evidence>
<dbReference type="Pfam" id="PF12906">
    <property type="entry name" value="RINGv"/>
    <property type="match status" value="1"/>
</dbReference>
<accession>A0A564Y0E7</accession>
<keyword evidence="2 13" id="KW-0812">Transmembrane</keyword>
<feature type="transmembrane region" description="Helical" evidence="13">
    <location>
        <begin position="242"/>
        <end position="262"/>
    </location>
</feature>
<organism evidence="15 16">
    <name type="scientific">Hymenolepis diminuta</name>
    <name type="common">Rat tapeworm</name>
    <dbReference type="NCBI Taxonomy" id="6216"/>
    <lineage>
        <taxon>Eukaryota</taxon>
        <taxon>Metazoa</taxon>
        <taxon>Spiralia</taxon>
        <taxon>Lophotrochozoa</taxon>
        <taxon>Platyhelminthes</taxon>
        <taxon>Cestoda</taxon>
        <taxon>Eucestoda</taxon>
        <taxon>Cyclophyllidea</taxon>
        <taxon>Hymenolepididae</taxon>
        <taxon>Hymenolepis</taxon>
    </lineage>
</organism>
<evidence type="ECO:0000256" key="10">
    <source>
        <dbReference type="ARBA" id="ARBA00043185"/>
    </source>
</evidence>
<evidence type="ECO:0000256" key="12">
    <source>
        <dbReference type="SAM" id="MobiDB-lite"/>
    </source>
</evidence>
<dbReference type="SMART" id="SM00744">
    <property type="entry name" value="RINGv"/>
    <property type="match status" value="1"/>
</dbReference>
<evidence type="ECO:0000313" key="16">
    <source>
        <dbReference type="Proteomes" id="UP000321570"/>
    </source>
</evidence>
<keyword evidence="7 13" id="KW-0472">Membrane</keyword>
<dbReference type="GO" id="GO:0016020">
    <property type="term" value="C:membrane"/>
    <property type="evidence" value="ECO:0007669"/>
    <property type="project" value="UniProtKB-SubCell"/>
</dbReference>
<dbReference type="InterPro" id="IPR011016">
    <property type="entry name" value="Znf_RING-CH"/>
</dbReference>
<dbReference type="GO" id="GO:0008270">
    <property type="term" value="F:zinc ion binding"/>
    <property type="evidence" value="ECO:0007669"/>
    <property type="project" value="UniProtKB-KW"/>
</dbReference>
<comment type="subcellular location">
    <subcellularLocation>
        <location evidence="1">Membrane</location>
        <topology evidence="1">Multi-pass membrane protein</topology>
    </subcellularLocation>
</comment>
<keyword evidence="3" id="KW-0479">Metal-binding</keyword>
<feature type="transmembrane region" description="Helical" evidence="13">
    <location>
        <begin position="216"/>
        <end position="235"/>
    </location>
</feature>
<dbReference type="Gene3D" id="3.30.40.10">
    <property type="entry name" value="Zinc/RING finger domain, C3HC4 (zinc finger)"/>
    <property type="match status" value="1"/>
</dbReference>
<dbReference type="InterPro" id="IPR013083">
    <property type="entry name" value="Znf_RING/FYVE/PHD"/>
</dbReference>
<feature type="transmembrane region" description="Helical" evidence="13">
    <location>
        <begin position="149"/>
        <end position="168"/>
    </location>
</feature>
<evidence type="ECO:0000256" key="5">
    <source>
        <dbReference type="ARBA" id="ARBA00022833"/>
    </source>
</evidence>
<gene>
    <name evidence="15" type="ORF">WMSIL1_LOCUS1511</name>
</gene>
<evidence type="ECO:0000256" key="11">
    <source>
        <dbReference type="ARBA" id="ARBA00043231"/>
    </source>
</evidence>
<evidence type="ECO:0000256" key="6">
    <source>
        <dbReference type="ARBA" id="ARBA00022989"/>
    </source>
</evidence>
<name>A0A564Y0E7_HYMDI</name>
<feature type="region of interest" description="Disordered" evidence="12">
    <location>
        <begin position="294"/>
        <end position="316"/>
    </location>
</feature>
<evidence type="ECO:0000313" key="15">
    <source>
        <dbReference type="EMBL" id="VUZ40248.1"/>
    </source>
</evidence>
<proteinExistence type="predicted"/>
<sequence length="316" mass="36085">MSVNNQRSSWRAGTSSVSERLCWICYAMECEDRPDQQWIHPCRCRGSSKWVHQDCLQRWIDEKHRLDPSVPVNCRICDYEYVVEYPPRDPLLVALTAIDTALDVSSNYVFAGALLGSMYWSAASFGAMTVLQVCGQEAGLTVMERADPMVLVIGLPAIPIGLVVIHLFDWQSLLLKIWRNHAYKIPLVQYFLPKDVSLSRLQEIQDSNTSLTVTRILSNSLTLPTFAVIFGRFIFGGVHSRVFRVLAGGLFYAGVTGFMQMYQREMNFLRKCRRQIKEYQESAEVEYDLYPKRTPRAKRKEMTGPAKDGVSHAKKN</sequence>
<dbReference type="CDD" id="cd16701">
    <property type="entry name" value="RING_CH-C4HC3_MARCH5"/>
    <property type="match status" value="1"/>
</dbReference>
<keyword evidence="6 13" id="KW-1133">Transmembrane helix</keyword>
<dbReference type="EMBL" id="CABIJS010000033">
    <property type="protein sequence ID" value="VUZ40248.1"/>
    <property type="molecule type" value="Genomic_DNA"/>
</dbReference>
<dbReference type="PROSITE" id="PS51292">
    <property type="entry name" value="ZF_RING_CH"/>
    <property type="match status" value="1"/>
</dbReference>
<dbReference type="SUPFAM" id="SSF57850">
    <property type="entry name" value="RING/U-box"/>
    <property type="match status" value="1"/>
</dbReference>
<evidence type="ECO:0000256" key="8">
    <source>
        <dbReference type="ARBA" id="ARBA00040151"/>
    </source>
</evidence>
<feature type="domain" description="RING-CH-type" evidence="14">
    <location>
        <begin position="14"/>
        <end position="84"/>
    </location>
</feature>
<evidence type="ECO:0000256" key="1">
    <source>
        <dbReference type="ARBA" id="ARBA00004141"/>
    </source>
</evidence>
<dbReference type="PANTHER" id="PTHR46283">
    <property type="entry name" value="E3 UBIQUITIN-PROTEIN LIGASE MARCH5"/>
    <property type="match status" value="1"/>
</dbReference>